<reference evidence="1" key="1">
    <citation type="journal article" date="2020" name="mSystems">
        <title>Genome- and Community-Level Interaction Insights into Carbon Utilization and Element Cycling Functions of Hydrothermarchaeota in Hydrothermal Sediment.</title>
        <authorList>
            <person name="Zhou Z."/>
            <person name="Liu Y."/>
            <person name="Xu W."/>
            <person name="Pan J."/>
            <person name="Luo Z.H."/>
            <person name="Li M."/>
        </authorList>
    </citation>
    <scope>NUCLEOTIDE SEQUENCE [LARGE SCALE GENOMIC DNA]</scope>
    <source>
        <strain evidence="1">SpSt-1182</strain>
    </source>
</reference>
<dbReference type="Proteomes" id="UP000885672">
    <property type="component" value="Unassembled WGS sequence"/>
</dbReference>
<organism evidence="1">
    <name type="scientific">candidate division WOR-3 bacterium</name>
    <dbReference type="NCBI Taxonomy" id="2052148"/>
    <lineage>
        <taxon>Bacteria</taxon>
        <taxon>Bacteria division WOR-3</taxon>
    </lineage>
</organism>
<dbReference type="AlphaFoldDB" id="A0A7V0XF72"/>
<accession>A0A7V0XF72</accession>
<dbReference type="InterPro" id="IPR019271">
    <property type="entry name" value="DUF2284_metal-binding"/>
</dbReference>
<dbReference type="Pfam" id="PF10050">
    <property type="entry name" value="DUF2284"/>
    <property type="match status" value="1"/>
</dbReference>
<sequence>MPPPSGCDRRKELPAGQDDLVERLQAGPAQGPVDSVPFPVMLAPMSNNRATAPVRLRRYARMALEGGATAAKVIPAQKVVTADWVRLKCQYGCSGYGKRLGCPPRTPTPEETRRVIAEYRWAVIYVFDSNRTMRLRRKWVCLLADIERQAFLDGHYKAFGFGAGPCRLCADCNADGLCRHPETARPAMEACGMDVYATCRNAGISLEVVTSAEATPRYVNLLLIE</sequence>
<evidence type="ECO:0000313" key="1">
    <source>
        <dbReference type="EMBL" id="HDQ99396.1"/>
    </source>
</evidence>
<name>A0A7V0XF72_UNCW3</name>
<protein>
    <submittedName>
        <fullName evidence="1">DUF2284 domain-containing protein</fullName>
    </submittedName>
</protein>
<dbReference type="EMBL" id="DSBX01000146">
    <property type="protein sequence ID" value="HDQ99396.1"/>
    <property type="molecule type" value="Genomic_DNA"/>
</dbReference>
<gene>
    <name evidence="1" type="ORF">ENN51_03815</name>
</gene>
<comment type="caution">
    <text evidence="1">The sequence shown here is derived from an EMBL/GenBank/DDBJ whole genome shotgun (WGS) entry which is preliminary data.</text>
</comment>
<proteinExistence type="predicted"/>